<protein>
    <recommendedName>
        <fullName evidence="3">Peptidase A2 domain-containing protein</fullName>
    </recommendedName>
</protein>
<dbReference type="Gene3D" id="2.40.70.10">
    <property type="entry name" value="Acid Proteases"/>
    <property type="match status" value="1"/>
</dbReference>
<sequence>MFKVILNTVVVLLVFYLGWLAREWSLPDAESTVVASSSFITDNRAAAQIYPGAKPQPKQQQAVAPSFNALLVARAFDEAIEVYDETVAIDEVRAAQYRQTLLKYLRLRLDNNDAPALMALIDLYLSRYYDDIEVLLVLAEFQRRQGYVDEAARVFQLAFTYAFQPAQKQRVSDSFISFVNAVDGALSQQQRWLELQAFYELLASIDLSGPGYSWRLANLYVQSGDRVAAYDLLLQLQENGFYVDETNRLLVLLEQDQAGDYTAAARDSIALVKKGNHYLVQVMLNKTTEATLMIDTGASVTSLSADSFAALSQYTPLHYVGSRLFNTANGVTQGDVYSAASLSLGNQELSDINIAVLDFQSSPGVDGLLGMNVLQNFRFEIDQDKQQLLLSPR</sequence>
<keyword evidence="2" id="KW-1185">Reference proteome</keyword>
<evidence type="ECO:0008006" key="3">
    <source>
        <dbReference type="Google" id="ProtNLM"/>
    </source>
</evidence>
<dbReference type="InterPro" id="IPR021109">
    <property type="entry name" value="Peptidase_aspartic_dom_sf"/>
</dbReference>
<dbReference type="Proteomes" id="UP000193450">
    <property type="component" value="Chromosome"/>
</dbReference>
<evidence type="ECO:0000313" key="2">
    <source>
        <dbReference type="Proteomes" id="UP000193450"/>
    </source>
</evidence>
<name>A0A1X9NAC2_9GAMM</name>
<proteinExistence type="predicted"/>
<dbReference type="OrthoDB" id="5697241at2"/>
<dbReference type="KEGG" id="osg:BST96_10850"/>
<dbReference type="STRING" id="716816.BST96_10850"/>
<dbReference type="Pfam" id="PF13650">
    <property type="entry name" value="Asp_protease_2"/>
    <property type="match status" value="1"/>
</dbReference>
<dbReference type="RefSeq" id="WP_085758722.1">
    <property type="nucleotide sequence ID" value="NZ_CP019343.1"/>
</dbReference>
<evidence type="ECO:0000313" key="1">
    <source>
        <dbReference type="EMBL" id="ARN74576.1"/>
    </source>
</evidence>
<dbReference type="AlphaFoldDB" id="A0A1X9NAC2"/>
<dbReference type="InterPro" id="IPR034122">
    <property type="entry name" value="Retropepsin-like_bacterial"/>
</dbReference>
<reference evidence="1 2" key="1">
    <citation type="submission" date="2016-11" db="EMBL/GenBank/DDBJ databases">
        <title>Trade-off between light-utilization and light-protection in marine flavobacteria.</title>
        <authorList>
            <person name="Kumagai Y."/>
        </authorList>
    </citation>
    <scope>NUCLEOTIDE SEQUENCE [LARGE SCALE GENOMIC DNA]</scope>
    <source>
        <strain evidence="1 2">NBRC 107125</strain>
    </source>
</reference>
<organism evidence="1 2">
    <name type="scientific">Oceanicoccus sagamiensis</name>
    <dbReference type="NCBI Taxonomy" id="716816"/>
    <lineage>
        <taxon>Bacteria</taxon>
        <taxon>Pseudomonadati</taxon>
        <taxon>Pseudomonadota</taxon>
        <taxon>Gammaproteobacteria</taxon>
        <taxon>Cellvibrionales</taxon>
        <taxon>Spongiibacteraceae</taxon>
        <taxon>Oceanicoccus</taxon>
    </lineage>
</organism>
<dbReference type="SUPFAM" id="SSF50630">
    <property type="entry name" value="Acid proteases"/>
    <property type="match status" value="1"/>
</dbReference>
<gene>
    <name evidence="1" type="ORF">BST96_10850</name>
</gene>
<dbReference type="CDD" id="cd05483">
    <property type="entry name" value="retropepsin_like_bacteria"/>
    <property type="match status" value="1"/>
</dbReference>
<accession>A0A1X9NAC2</accession>
<dbReference type="EMBL" id="CP019343">
    <property type="protein sequence ID" value="ARN74576.1"/>
    <property type="molecule type" value="Genomic_DNA"/>
</dbReference>